<feature type="signal peptide" evidence="1">
    <location>
        <begin position="1"/>
        <end position="22"/>
    </location>
</feature>
<evidence type="ECO:0000313" key="2">
    <source>
        <dbReference type="EMBL" id="USW51295.1"/>
    </source>
</evidence>
<proteinExistence type="predicted"/>
<keyword evidence="3" id="KW-1185">Reference proteome</keyword>
<protein>
    <recommendedName>
        <fullName evidence="4">Apple domain-containing protein</fullName>
    </recommendedName>
</protein>
<dbReference type="Proteomes" id="UP001056384">
    <property type="component" value="Chromosome 3"/>
</dbReference>
<evidence type="ECO:0008006" key="4">
    <source>
        <dbReference type="Google" id="ProtNLM"/>
    </source>
</evidence>
<reference evidence="2" key="1">
    <citation type="submission" date="2022-06" db="EMBL/GenBank/DDBJ databases">
        <title>Complete genome sequences of two strains of the flax pathogen Septoria linicola.</title>
        <authorList>
            <person name="Lapalu N."/>
            <person name="Simon A."/>
            <person name="Demenou B."/>
            <person name="Paumier D."/>
            <person name="Guillot M.-P."/>
            <person name="Gout L."/>
            <person name="Valade R."/>
        </authorList>
    </citation>
    <scope>NUCLEOTIDE SEQUENCE</scope>
    <source>
        <strain evidence="2">SE15195</strain>
    </source>
</reference>
<name>A0A9Q9ARP3_9PEZI</name>
<dbReference type="EMBL" id="CP099420">
    <property type="protein sequence ID" value="USW51295.1"/>
    <property type="molecule type" value="Genomic_DNA"/>
</dbReference>
<accession>A0A9Q9ARP3</accession>
<sequence length="140" mass="15250">MPSLINILTMTASCLALATGSAIPLDSSATIHVLDKRATLETCPGINNKLVRAERFRVRCDTDTLYSGGREESVQAPDFDDSMGKCEGINCRSWCKFVSWNAKIDERGDCYLKAGNGYGRGDSGSAYYKTAKGVKLGIRR</sequence>
<dbReference type="AlphaFoldDB" id="A0A9Q9ARP3"/>
<evidence type="ECO:0000256" key="1">
    <source>
        <dbReference type="SAM" id="SignalP"/>
    </source>
</evidence>
<dbReference type="OrthoDB" id="10378529at2759"/>
<organism evidence="2 3">
    <name type="scientific">Septoria linicola</name>
    <dbReference type="NCBI Taxonomy" id="215465"/>
    <lineage>
        <taxon>Eukaryota</taxon>
        <taxon>Fungi</taxon>
        <taxon>Dikarya</taxon>
        <taxon>Ascomycota</taxon>
        <taxon>Pezizomycotina</taxon>
        <taxon>Dothideomycetes</taxon>
        <taxon>Dothideomycetidae</taxon>
        <taxon>Mycosphaerellales</taxon>
        <taxon>Mycosphaerellaceae</taxon>
        <taxon>Septoria</taxon>
    </lineage>
</organism>
<keyword evidence="1" id="KW-0732">Signal</keyword>
<feature type="chain" id="PRO_5040320802" description="Apple domain-containing protein" evidence="1">
    <location>
        <begin position="23"/>
        <end position="140"/>
    </location>
</feature>
<gene>
    <name evidence="2" type="ORF">Slin15195_G046140</name>
</gene>
<evidence type="ECO:0000313" key="3">
    <source>
        <dbReference type="Proteomes" id="UP001056384"/>
    </source>
</evidence>